<organism evidence="2">
    <name type="scientific">termite gut metagenome</name>
    <dbReference type="NCBI Taxonomy" id="433724"/>
    <lineage>
        <taxon>unclassified sequences</taxon>
        <taxon>metagenomes</taxon>
        <taxon>organismal metagenomes</taxon>
    </lineage>
</organism>
<accession>A0A5J4PGU7</accession>
<dbReference type="EMBL" id="SNRY01008721">
    <property type="protein sequence ID" value="KAA6308078.1"/>
    <property type="molecule type" value="Genomic_DNA"/>
</dbReference>
<proteinExistence type="predicted"/>
<name>A0A5J4PGU7_9ZZZZ</name>
<dbReference type="AlphaFoldDB" id="A0A5J4PGU7"/>
<evidence type="ECO:0000259" key="1">
    <source>
        <dbReference type="Pfam" id="PF12728"/>
    </source>
</evidence>
<gene>
    <name evidence="2" type="ORF">EZS27_040246</name>
</gene>
<feature type="domain" description="Helix-turn-helix" evidence="1">
    <location>
        <begin position="180"/>
        <end position="226"/>
    </location>
</feature>
<evidence type="ECO:0000313" key="2">
    <source>
        <dbReference type="EMBL" id="KAA6308078.1"/>
    </source>
</evidence>
<feature type="domain" description="Helix-turn-helix" evidence="1">
    <location>
        <begin position="2"/>
        <end position="45"/>
    </location>
</feature>
<protein>
    <recommendedName>
        <fullName evidence="1">Helix-turn-helix domain-containing protein</fullName>
    </recommendedName>
</protein>
<dbReference type="InterPro" id="IPR041657">
    <property type="entry name" value="HTH_17"/>
</dbReference>
<dbReference type="Pfam" id="PF12728">
    <property type="entry name" value="HTH_17"/>
    <property type="match status" value="2"/>
</dbReference>
<sequence length="232" mass="27285">NVAKAALFLGVSRQTVYNMIHAGVIKAAQITERLSLIRKKDIEAIFDNAEPYKARPARTRIPISEVYTVAEIKEKYKVNESWVFIVAKKHNFPRILKRGKTYFSRKHVDAYFAQKAPNLQITEWYSVDEIKEKYNMTTNAVYTFVSENTIPKKKEGRSVYYSKTDVDRLKGFVNQVEPEYYTVQEAMEKYNITRDQLYHYVKYHKIPKMKIGKFIKIERASFDKVLSPKYVI</sequence>
<reference evidence="2" key="1">
    <citation type="submission" date="2019-03" db="EMBL/GenBank/DDBJ databases">
        <title>Single cell metagenomics reveals metabolic interactions within the superorganism composed of flagellate Streblomastix strix and complex community of Bacteroidetes bacteria on its surface.</title>
        <authorList>
            <person name="Treitli S.C."/>
            <person name="Kolisko M."/>
            <person name="Husnik F."/>
            <person name="Keeling P."/>
            <person name="Hampl V."/>
        </authorList>
    </citation>
    <scope>NUCLEOTIDE SEQUENCE</scope>
    <source>
        <strain evidence="2">STM</strain>
    </source>
</reference>
<comment type="caution">
    <text evidence="2">The sequence shown here is derived from an EMBL/GenBank/DDBJ whole genome shotgun (WGS) entry which is preliminary data.</text>
</comment>
<feature type="non-terminal residue" evidence="2">
    <location>
        <position position="1"/>
    </location>
</feature>